<dbReference type="GO" id="GO:0019677">
    <property type="term" value="P:NAD+ catabolic process"/>
    <property type="evidence" value="ECO:0007669"/>
    <property type="project" value="TreeGrafter"/>
</dbReference>
<feature type="non-terminal residue" evidence="8">
    <location>
        <position position="502"/>
    </location>
</feature>
<dbReference type="GO" id="GO:0005829">
    <property type="term" value="C:cytosol"/>
    <property type="evidence" value="ECO:0007669"/>
    <property type="project" value="TreeGrafter"/>
</dbReference>
<evidence type="ECO:0000256" key="1">
    <source>
        <dbReference type="ARBA" id="ARBA00001946"/>
    </source>
</evidence>
<feature type="region of interest" description="Disordered" evidence="6">
    <location>
        <begin position="156"/>
        <end position="178"/>
    </location>
</feature>
<dbReference type="AlphaFoldDB" id="A0A2J7ZZP7"/>
<evidence type="ECO:0000313" key="8">
    <source>
        <dbReference type="EMBL" id="PNH05742.1"/>
    </source>
</evidence>
<evidence type="ECO:0000256" key="4">
    <source>
        <dbReference type="PIRSR" id="PIRSR607702-1"/>
    </source>
</evidence>
<reference evidence="8 9" key="1">
    <citation type="journal article" date="2017" name="Mol. Biol. Evol.">
        <title>The 4-celled Tetrabaena socialis nuclear genome reveals the essential components for genetic control of cell number at the origin of multicellularity in the volvocine lineage.</title>
        <authorList>
            <person name="Featherston J."/>
            <person name="Arakaki Y."/>
            <person name="Hanschen E.R."/>
            <person name="Ferris P.J."/>
            <person name="Michod R.E."/>
            <person name="Olson B.J.S.C."/>
            <person name="Nozaki H."/>
            <person name="Durand P.M."/>
        </authorList>
    </citation>
    <scope>NUCLEOTIDE SEQUENCE [LARGE SCALE GENOMIC DNA]</scope>
    <source>
        <strain evidence="8 9">NIES-571</strain>
    </source>
</reference>
<dbReference type="Pfam" id="PF09296">
    <property type="entry name" value="NUDIX-like"/>
    <property type="match status" value="1"/>
</dbReference>
<dbReference type="OrthoDB" id="10249612at2759"/>
<accession>A0A2J7ZZP7</accession>
<comment type="caution">
    <text evidence="8">The sequence shown here is derived from an EMBL/GenBank/DDBJ whole genome shotgun (WGS) entry which is preliminary data.</text>
</comment>
<feature type="binding site" evidence="5">
    <location>
        <position position="449"/>
    </location>
    <ligand>
        <name>substrate</name>
    </ligand>
</feature>
<dbReference type="InterPro" id="IPR015375">
    <property type="entry name" value="NADH_PPase-like_N"/>
</dbReference>
<dbReference type="InterPro" id="IPR038596">
    <property type="entry name" value="Janus_sf"/>
</dbReference>
<evidence type="ECO:0000256" key="3">
    <source>
        <dbReference type="ARBA" id="ARBA00022801"/>
    </source>
</evidence>
<feature type="compositionally biased region" description="Low complexity" evidence="6">
    <location>
        <begin position="26"/>
        <end position="49"/>
    </location>
</feature>
<evidence type="ECO:0000256" key="5">
    <source>
        <dbReference type="PIRSR" id="PIRSR607702-2"/>
    </source>
</evidence>
<gene>
    <name evidence="8" type="ORF">TSOC_007972</name>
</gene>
<dbReference type="GO" id="GO:0006742">
    <property type="term" value="P:NADP+ catabolic process"/>
    <property type="evidence" value="ECO:0007669"/>
    <property type="project" value="TreeGrafter"/>
</dbReference>
<feature type="region of interest" description="Disordered" evidence="6">
    <location>
        <begin position="26"/>
        <end position="58"/>
    </location>
</feature>
<dbReference type="Proteomes" id="UP000236333">
    <property type="component" value="Unassembled WGS sequence"/>
</dbReference>
<protein>
    <recommendedName>
        <fullName evidence="7">NADH pyrophosphatase-like N-terminal domain-containing protein</fullName>
    </recommendedName>
</protein>
<dbReference type="InterPro" id="IPR050241">
    <property type="entry name" value="NAD-cap_RNA_hydrolase_NudC"/>
</dbReference>
<evidence type="ECO:0000259" key="7">
    <source>
        <dbReference type="Pfam" id="PF09296"/>
    </source>
</evidence>
<dbReference type="PANTHER" id="PTHR42904:SF8">
    <property type="entry name" value="NAD(+) DIPHOSPHATASE"/>
    <property type="match status" value="1"/>
</dbReference>
<dbReference type="GO" id="GO:0005777">
    <property type="term" value="C:peroxisome"/>
    <property type="evidence" value="ECO:0007669"/>
    <property type="project" value="TreeGrafter"/>
</dbReference>
<evidence type="ECO:0000256" key="2">
    <source>
        <dbReference type="ARBA" id="ARBA00010971"/>
    </source>
</evidence>
<dbReference type="Gene3D" id="3.50.20.20">
    <property type="entry name" value="Janus/Ocnus"/>
    <property type="match status" value="1"/>
</dbReference>
<feature type="domain" description="NADH pyrophosphatase-like N-terminal" evidence="7">
    <location>
        <begin position="160"/>
        <end position="244"/>
    </location>
</feature>
<dbReference type="PANTHER" id="PTHR42904">
    <property type="entry name" value="NUDIX HYDROLASE, NUDC SUBFAMILY"/>
    <property type="match status" value="1"/>
</dbReference>
<comment type="similarity">
    <text evidence="2">Belongs to the janus family.</text>
</comment>
<feature type="active site" description="Proton acceptor" evidence="4">
    <location>
        <position position="485"/>
    </location>
</feature>
<dbReference type="Gene3D" id="3.90.79.20">
    <property type="match status" value="1"/>
</dbReference>
<dbReference type="SUPFAM" id="SSF143724">
    <property type="entry name" value="PHP14-like"/>
    <property type="match status" value="1"/>
</dbReference>
<dbReference type="Pfam" id="PF05005">
    <property type="entry name" value="Ocnus"/>
    <property type="match status" value="1"/>
</dbReference>
<evidence type="ECO:0000256" key="6">
    <source>
        <dbReference type="SAM" id="MobiDB-lite"/>
    </source>
</evidence>
<evidence type="ECO:0000313" key="9">
    <source>
        <dbReference type="Proteomes" id="UP000236333"/>
    </source>
</evidence>
<comment type="cofactor">
    <cofactor evidence="1">
        <name>Mg(2+)</name>
        <dbReference type="ChEBI" id="CHEBI:18420"/>
    </cofactor>
</comment>
<feature type="compositionally biased region" description="Low complexity" evidence="6">
    <location>
        <begin position="156"/>
        <end position="173"/>
    </location>
</feature>
<organism evidence="8 9">
    <name type="scientific">Tetrabaena socialis</name>
    <dbReference type="NCBI Taxonomy" id="47790"/>
    <lineage>
        <taxon>Eukaryota</taxon>
        <taxon>Viridiplantae</taxon>
        <taxon>Chlorophyta</taxon>
        <taxon>core chlorophytes</taxon>
        <taxon>Chlorophyceae</taxon>
        <taxon>CS clade</taxon>
        <taxon>Chlamydomonadales</taxon>
        <taxon>Tetrabaenaceae</taxon>
        <taxon>Tetrabaena</taxon>
    </lineage>
</organism>
<keyword evidence="3" id="KW-0378">Hydrolase</keyword>
<proteinExistence type="inferred from homology"/>
<sequence length="502" mass="50898">MLPLSLRTAGRAPLLCRRVGAAQRAALARSASNATTPTSPDASAPGAPAAQPPAPSAAPGLPLVPPVAASVDSVDLPYYSQFPLDRHAEWRRDQPMLDALMARPDARIVPLLRDKVLVRPTVVPTAVPTAPTAPAGPAEAPPPLLHPVLLSPADLAAADGADPEPTADAATAANRQPPPLPLVFLGTDAAGAPYFAAAVASPAAAAALAAAQPGSEWRSARAAGPDLARGDASLLAVASGLMTWHATNGFSAATGAPSRPSPGGYSRKCGLVRVRTCVCVLFDVSFQQRLPQGRRAALEVGLLQHEVTAVLGPLQHEVAAVPGPRQELQWPQADVEELADVRWFHRDWLRAVALRPQPGGAEAGAAGGAGAKAAGGAAGEAAGGRAVAGAGEFNVPGPWSLAHRLILGWAGEGGGGGSGGGGGAREEAGEAWVGDAFPQVHISGSGTFKYVLMRLWDPEAAEAAAGGGAARSKLLVWGDERAPYHNDVLRRAKSAAAGLGLQ</sequence>
<keyword evidence="9" id="KW-1185">Reference proteome</keyword>
<dbReference type="InterPro" id="IPR007702">
    <property type="entry name" value="Janus"/>
</dbReference>
<dbReference type="GO" id="GO:0035529">
    <property type="term" value="F:NADH pyrophosphatase activity"/>
    <property type="evidence" value="ECO:0007669"/>
    <property type="project" value="TreeGrafter"/>
</dbReference>
<name>A0A2J7ZZP7_9CHLO</name>
<dbReference type="EMBL" id="PGGS01000282">
    <property type="protein sequence ID" value="PNH05742.1"/>
    <property type="molecule type" value="Genomic_DNA"/>
</dbReference>